<comment type="caution">
    <text evidence="2">The sequence shown here is derived from an EMBL/GenBank/DDBJ whole genome shotgun (WGS) entry which is preliminary data.</text>
</comment>
<evidence type="ECO:0000256" key="1">
    <source>
        <dbReference type="SAM" id="MobiDB-lite"/>
    </source>
</evidence>
<gene>
    <name evidence="2" type="ORF">TWF481_004891</name>
</gene>
<accession>A0AAV9WRL1</accession>
<feature type="compositionally biased region" description="Polar residues" evidence="1">
    <location>
        <begin position="31"/>
        <end position="40"/>
    </location>
</feature>
<reference evidence="2 3" key="1">
    <citation type="submission" date="2023-08" db="EMBL/GenBank/DDBJ databases">
        <authorList>
            <person name="Palmer J.M."/>
        </authorList>
    </citation>
    <scope>NUCLEOTIDE SEQUENCE [LARGE SCALE GENOMIC DNA]</scope>
    <source>
        <strain evidence="2 3">TWF481</strain>
    </source>
</reference>
<sequence>MASAEALQILEGYSLERQAERVEWATLVHQYSSPSAGSTRPSREPELTESSGYETAGSGYEMVEPGSETEQSEYAMEQSDYDFEWSRYEIERAEYEAQMSRYEDGMSRLDEFLSQNPEAELPESVRLMHESRTPRVEWLGPRDQVESNYRMVSVGSRIELPDRVIYGHCDRPVERTFGSQWGTSAYRRPGGSIRQFGRFGEGPEQYSEAEEAPESEDTDSERPYDADYWYVLRSGALARRRMREGFYA</sequence>
<evidence type="ECO:0000313" key="3">
    <source>
        <dbReference type="Proteomes" id="UP001370758"/>
    </source>
</evidence>
<dbReference type="EMBL" id="JAVHJL010000002">
    <property type="protein sequence ID" value="KAK6510178.1"/>
    <property type="molecule type" value="Genomic_DNA"/>
</dbReference>
<name>A0AAV9WRL1_9PEZI</name>
<feature type="region of interest" description="Disordered" evidence="1">
    <location>
        <begin position="31"/>
        <end position="70"/>
    </location>
</feature>
<dbReference type="AlphaFoldDB" id="A0AAV9WRL1"/>
<protein>
    <submittedName>
        <fullName evidence="2">Uncharacterized protein</fullName>
    </submittedName>
</protein>
<organism evidence="2 3">
    <name type="scientific">Arthrobotrys musiformis</name>
    <dbReference type="NCBI Taxonomy" id="47236"/>
    <lineage>
        <taxon>Eukaryota</taxon>
        <taxon>Fungi</taxon>
        <taxon>Dikarya</taxon>
        <taxon>Ascomycota</taxon>
        <taxon>Pezizomycotina</taxon>
        <taxon>Orbiliomycetes</taxon>
        <taxon>Orbiliales</taxon>
        <taxon>Orbiliaceae</taxon>
        <taxon>Arthrobotrys</taxon>
    </lineage>
</organism>
<proteinExistence type="predicted"/>
<keyword evidence="3" id="KW-1185">Reference proteome</keyword>
<feature type="region of interest" description="Disordered" evidence="1">
    <location>
        <begin position="188"/>
        <end position="222"/>
    </location>
</feature>
<feature type="compositionally biased region" description="Acidic residues" evidence="1">
    <location>
        <begin position="207"/>
        <end position="219"/>
    </location>
</feature>
<evidence type="ECO:0000313" key="2">
    <source>
        <dbReference type="EMBL" id="KAK6510178.1"/>
    </source>
</evidence>
<dbReference type="Proteomes" id="UP001370758">
    <property type="component" value="Unassembled WGS sequence"/>
</dbReference>